<organism evidence="1 2">
    <name type="scientific">Umbra pygmaea</name>
    <name type="common">Eastern mudminnow</name>
    <dbReference type="NCBI Taxonomy" id="75934"/>
    <lineage>
        <taxon>Eukaryota</taxon>
        <taxon>Metazoa</taxon>
        <taxon>Chordata</taxon>
        <taxon>Craniata</taxon>
        <taxon>Vertebrata</taxon>
        <taxon>Euteleostomi</taxon>
        <taxon>Actinopterygii</taxon>
        <taxon>Neopterygii</taxon>
        <taxon>Teleostei</taxon>
        <taxon>Protacanthopterygii</taxon>
        <taxon>Esociformes</taxon>
        <taxon>Umbridae</taxon>
        <taxon>Umbra</taxon>
    </lineage>
</organism>
<dbReference type="Proteomes" id="UP001557470">
    <property type="component" value="Unassembled WGS sequence"/>
</dbReference>
<reference evidence="1 2" key="1">
    <citation type="submission" date="2024-06" db="EMBL/GenBank/DDBJ databases">
        <authorList>
            <person name="Pan Q."/>
            <person name="Wen M."/>
            <person name="Jouanno E."/>
            <person name="Zahm M."/>
            <person name="Klopp C."/>
            <person name="Cabau C."/>
            <person name="Louis A."/>
            <person name="Berthelot C."/>
            <person name="Parey E."/>
            <person name="Roest Crollius H."/>
            <person name="Montfort J."/>
            <person name="Robinson-Rechavi M."/>
            <person name="Bouchez O."/>
            <person name="Lampietro C."/>
            <person name="Lopez Roques C."/>
            <person name="Donnadieu C."/>
            <person name="Postlethwait J."/>
            <person name="Bobe J."/>
            <person name="Verreycken H."/>
            <person name="Guiguen Y."/>
        </authorList>
    </citation>
    <scope>NUCLEOTIDE SEQUENCE [LARGE SCALE GENOMIC DNA]</scope>
    <source>
        <strain evidence="1">Up_M1</strain>
        <tissue evidence="1">Testis</tissue>
    </source>
</reference>
<dbReference type="EMBL" id="JAGEUA010000001">
    <property type="protein sequence ID" value="KAL1021724.1"/>
    <property type="molecule type" value="Genomic_DNA"/>
</dbReference>
<name>A0ABD0XJX2_UMBPY</name>
<proteinExistence type="predicted"/>
<dbReference type="AlphaFoldDB" id="A0ABD0XJX2"/>
<accession>A0ABD0XJX2</accession>
<protein>
    <submittedName>
        <fullName evidence="1">Uncharacterized protein</fullName>
    </submittedName>
</protein>
<keyword evidence="2" id="KW-1185">Reference proteome</keyword>
<comment type="caution">
    <text evidence="1">The sequence shown here is derived from an EMBL/GenBank/DDBJ whole genome shotgun (WGS) entry which is preliminary data.</text>
</comment>
<evidence type="ECO:0000313" key="1">
    <source>
        <dbReference type="EMBL" id="KAL1021724.1"/>
    </source>
</evidence>
<sequence>MRQDIYVETDEPAGHHQGPQDVVLAHGLPNTWGFGPHQLTQHLLLGVMLLLASVQQRVVVAWVLLQLILGPAG</sequence>
<evidence type="ECO:0000313" key="2">
    <source>
        <dbReference type="Proteomes" id="UP001557470"/>
    </source>
</evidence>
<gene>
    <name evidence="1" type="ORF">UPYG_G00017190</name>
</gene>